<dbReference type="AlphaFoldDB" id="A0A497XD32"/>
<evidence type="ECO:0000313" key="2">
    <source>
        <dbReference type="Proteomes" id="UP000268908"/>
    </source>
</evidence>
<dbReference type="EMBL" id="RCCI01000005">
    <property type="protein sequence ID" value="RLJ64892.1"/>
    <property type="molecule type" value="Genomic_DNA"/>
</dbReference>
<proteinExistence type="predicted"/>
<keyword evidence="2" id="KW-1185">Reference proteome</keyword>
<reference evidence="1 2" key="1">
    <citation type="submission" date="2018-10" db="EMBL/GenBank/DDBJ databases">
        <title>Genomic Encyclopedia of Type Strains, Phase IV (KMG-IV): sequencing the most valuable type-strain genomes for metagenomic binning, comparative biology and taxonomic classification.</title>
        <authorList>
            <person name="Goeker M."/>
        </authorList>
    </citation>
    <scope>NUCLEOTIDE SEQUENCE [LARGE SCALE GENOMIC DNA]</scope>
    <source>
        <strain evidence="1 2">DSM 26916</strain>
    </source>
</reference>
<dbReference type="Proteomes" id="UP000268908">
    <property type="component" value="Unassembled WGS sequence"/>
</dbReference>
<dbReference type="RefSeq" id="WP_121241276.1">
    <property type="nucleotide sequence ID" value="NZ_BHVV01000006.1"/>
</dbReference>
<comment type="caution">
    <text evidence="1">The sequence shown here is derived from an EMBL/GenBank/DDBJ whole genome shotgun (WGS) entry which is preliminary data.</text>
</comment>
<protein>
    <submittedName>
        <fullName evidence="1">Uncharacterized protein</fullName>
    </submittedName>
</protein>
<sequence length="75" mass="8343">MDTHHLAACEFLASVIRNQPELLKGFTPNKDSGEMVASFCSGFIEKFSVALKDFDEGSKEASLDAWSFLNIKSER</sequence>
<organism evidence="1 2">
    <name type="scientific">Sulfurisoma sediminicola</name>
    <dbReference type="NCBI Taxonomy" id="1381557"/>
    <lineage>
        <taxon>Bacteria</taxon>
        <taxon>Pseudomonadati</taxon>
        <taxon>Pseudomonadota</taxon>
        <taxon>Betaproteobacteria</taxon>
        <taxon>Nitrosomonadales</taxon>
        <taxon>Sterolibacteriaceae</taxon>
        <taxon>Sulfurisoma</taxon>
    </lineage>
</organism>
<accession>A0A497XD32</accession>
<gene>
    <name evidence="1" type="ORF">DFR35_1541</name>
</gene>
<evidence type="ECO:0000313" key="1">
    <source>
        <dbReference type="EMBL" id="RLJ64892.1"/>
    </source>
</evidence>
<name>A0A497XD32_9PROT</name>